<feature type="transmembrane region" description="Helical" evidence="7">
    <location>
        <begin position="377"/>
        <end position="398"/>
    </location>
</feature>
<reference evidence="9" key="1">
    <citation type="submission" date="2016-07" db="EMBL/GenBank/DDBJ databases">
        <authorList>
            <person name="Florea S."/>
            <person name="Webb J.S."/>
            <person name="Jaromczyk J."/>
            <person name="Schardl C.L."/>
        </authorList>
    </citation>
    <scope>NUCLEOTIDE SEQUENCE [LARGE SCALE GENOMIC DNA]</scope>
    <source>
        <strain evidence="9">CY1</strain>
    </source>
</reference>
<evidence type="ECO:0000256" key="1">
    <source>
        <dbReference type="ARBA" id="ARBA00004141"/>
    </source>
</evidence>
<protein>
    <recommendedName>
        <fullName evidence="10">Xanthine permease</fullName>
    </recommendedName>
</protein>
<comment type="caution">
    <text evidence="8">The sequence shown here is derived from an EMBL/GenBank/DDBJ whole genome shotgun (WGS) entry which is preliminary data.</text>
</comment>
<organism evidence="8 9">
    <name type="scientific">Paenibacillus ferrarius</name>
    <dbReference type="NCBI Taxonomy" id="1469647"/>
    <lineage>
        <taxon>Bacteria</taxon>
        <taxon>Bacillati</taxon>
        <taxon>Bacillota</taxon>
        <taxon>Bacilli</taxon>
        <taxon>Bacillales</taxon>
        <taxon>Paenibacillaceae</taxon>
        <taxon>Paenibacillus</taxon>
    </lineage>
</organism>
<dbReference type="RefSeq" id="WP_079411204.1">
    <property type="nucleotide sequence ID" value="NZ_MBTG01000008.1"/>
</dbReference>
<dbReference type="PANTHER" id="PTHR42810">
    <property type="entry name" value="PURINE PERMEASE C1399.01C-RELATED"/>
    <property type="match status" value="1"/>
</dbReference>
<accession>A0A1V4HNH0</accession>
<keyword evidence="9" id="KW-1185">Reference proteome</keyword>
<feature type="transmembrane region" description="Helical" evidence="7">
    <location>
        <begin position="134"/>
        <end position="155"/>
    </location>
</feature>
<evidence type="ECO:0000256" key="4">
    <source>
        <dbReference type="ARBA" id="ARBA00022692"/>
    </source>
</evidence>
<evidence type="ECO:0000256" key="5">
    <source>
        <dbReference type="ARBA" id="ARBA00022989"/>
    </source>
</evidence>
<feature type="transmembrane region" description="Helical" evidence="7">
    <location>
        <begin position="20"/>
        <end position="45"/>
    </location>
</feature>
<keyword evidence="3" id="KW-0813">Transport</keyword>
<feature type="transmembrane region" description="Helical" evidence="7">
    <location>
        <begin position="239"/>
        <end position="265"/>
    </location>
</feature>
<feature type="transmembrane region" description="Helical" evidence="7">
    <location>
        <begin position="199"/>
        <end position="219"/>
    </location>
</feature>
<dbReference type="InterPro" id="IPR006043">
    <property type="entry name" value="NCS2"/>
</dbReference>
<gene>
    <name evidence="8" type="ORF">BC351_21420</name>
</gene>
<feature type="transmembrane region" description="Helical" evidence="7">
    <location>
        <begin position="167"/>
        <end position="187"/>
    </location>
</feature>
<evidence type="ECO:0000313" key="9">
    <source>
        <dbReference type="Proteomes" id="UP000190626"/>
    </source>
</evidence>
<keyword evidence="5 7" id="KW-1133">Transmembrane helix</keyword>
<dbReference type="Proteomes" id="UP000190626">
    <property type="component" value="Unassembled WGS sequence"/>
</dbReference>
<dbReference type="AlphaFoldDB" id="A0A1V4HNH0"/>
<dbReference type="PANTHER" id="PTHR42810:SF1">
    <property type="entry name" value="PURINE PERMEASE YWDJ-RELATED"/>
    <property type="match status" value="1"/>
</dbReference>
<feature type="transmembrane region" description="Helical" evidence="7">
    <location>
        <begin position="404"/>
        <end position="423"/>
    </location>
</feature>
<keyword evidence="4 7" id="KW-0812">Transmembrane</keyword>
<dbReference type="GO" id="GO:0042907">
    <property type="term" value="F:xanthine transmembrane transporter activity"/>
    <property type="evidence" value="ECO:0007669"/>
    <property type="project" value="TreeGrafter"/>
</dbReference>
<dbReference type="OrthoDB" id="5597247at2"/>
<dbReference type="GO" id="GO:0005886">
    <property type="term" value="C:plasma membrane"/>
    <property type="evidence" value="ECO:0007669"/>
    <property type="project" value="TreeGrafter"/>
</dbReference>
<evidence type="ECO:0000256" key="7">
    <source>
        <dbReference type="SAM" id="Phobius"/>
    </source>
</evidence>
<keyword evidence="6 7" id="KW-0472">Membrane</keyword>
<evidence type="ECO:0000256" key="2">
    <source>
        <dbReference type="ARBA" id="ARBA00008821"/>
    </source>
</evidence>
<proteinExistence type="inferred from homology"/>
<sequence length="462" mass="50014">MSTSRLKRGKAGIRLALASVQWAFFILTGGLVAPIVVAAAFHLSGPETVGLLQRTLTVIGISSLLQVVFGHKLPILEGPAGVWWGVFILLASSVAEGPASFTLLRQMEMGLLISGIIMLLLSAFRIIGHVKKLFTPVVTGTYLLLLIFQFSSSIVKGILGVGYSDSYIHAQIAIPAIATLLFTFICGRLQIAFFRHFSVLLGVIFGYIAFRLLGLIPASPVQMQIFTLPTWFAWGLPTYNSGILLTTLVIVLPLLINMIAAIVIVEKAAGRTAQDVYRRAGLVMGINQLISGLFSTVGCVSNSHTAGFIASTQMTKRLPFILGCLVIIGASFFPFFTVALASIPVPVAFAVIFYSFTHLLTAGLREYETILKEEKKLLIIGVSLFAGVGSMFIPAGSLAHTPDVIKPILNNGLIVGVLTSIVLEQGIRVKDRLVLFLKERSERRKISRERNPQHGINDQSVL</sequence>
<name>A0A1V4HNH0_9BACL</name>
<feature type="transmembrane region" description="Helical" evidence="7">
    <location>
        <begin position="51"/>
        <end position="69"/>
    </location>
</feature>
<evidence type="ECO:0000256" key="3">
    <source>
        <dbReference type="ARBA" id="ARBA00022448"/>
    </source>
</evidence>
<comment type="subcellular location">
    <subcellularLocation>
        <location evidence="1">Membrane</location>
        <topology evidence="1">Multi-pass membrane protein</topology>
    </subcellularLocation>
</comment>
<feature type="transmembrane region" description="Helical" evidence="7">
    <location>
        <begin position="347"/>
        <end position="365"/>
    </location>
</feature>
<comment type="similarity">
    <text evidence="2">Belongs to the nucleobase:cation symporter-2 (NCS2) (TC 2.A.40) family.</text>
</comment>
<evidence type="ECO:0000313" key="8">
    <source>
        <dbReference type="EMBL" id="OPH58905.1"/>
    </source>
</evidence>
<feature type="transmembrane region" description="Helical" evidence="7">
    <location>
        <begin position="320"/>
        <end position="341"/>
    </location>
</feature>
<feature type="transmembrane region" description="Helical" evidence="7">
    <location>
        <begin position="109"/>
        <end position="127"/>
    </location>
</feature>
<dbReference type="Pfam" id="PF00860">
    <property type="entry name" value="Xan_ur_permease"/>
    <property type="match status" value="1"/>
</dbReference>
<evidence type="ECO:0000256" key="6">
    <source>
        <dbReference type="ARBA" id="ARBA00023136"/>
    </source>
</evidence>
<dbReference type="EMBL" id="MBTG01000008">
    <property type="protein sequence ID" value="OPH58905.1"/>
    <property type="molecule type" value="Genomic_DNA"/>
</dbReference>
<evidence type="ECO:0008006" key="10">
    <source>
        <dbReference type="Google" id="ProtNLM"/>
    </source>
</evidence>
<dbReference type="STRING" id="1469647.BC351_21420"/>
<dbReference type="NCBIfam" id="NF037981">
    <property type="entry name" value="NCS2_1"/>
    <property type="match status" value="1"/>
</dbReference>
<feature type="transmembrane region" description="Helical" evidence="7">
    <location>
        <begin position="81"/>
        <end position="103"/>
    </location>
</feature>